<evidence type="ECO:0000313" key="5">
    <source>
        <dbReference type="EMBL" id="KAA0010381.1"/>
    </source>
</evidence>
<keyword evidence="6" id="KW-1185">Reference proteome</keyword>
<dbReference type="SUPFAM" id="SSF56801">
    <property type="entry name" value="Acetyl-CoA synthetase-like"/>
    <property type="match status" value="1"/>
</dbReference>
<evidence type="ECO:0000259" key="4">
    <source>
        <dbReference type="Pfam" id="PF13193"/>
    </source>
</evidence>
<dbReference type="CDD" id="cd17631">
    <property type="entry name" value="FACL_FadD13-like"/>
    <property type="match status" value="1"/>
</dbReference>
<dbReference type="Pfam" id="PF13193">
    <property type="entry name" value="AMP-binding_C"/>
    <property type="match status" value="1"/>
</dbReference>
<comment type="similarity">
    <text evidence="1">Belongs to the ATP-dependent AMP-binding enzyme family.</text>
</comment>
<dbReference type="InterPro" id="IPR042099">
    <property type="entry name" value="ANL_N_sf"/>
</dbReference>
<dbReference type="InterPro" id="IPR050237">
    <property type="entry name" value="ATP-dep_AMP-bd_enzyme"/>
</dbReference>
<comment type="caution">
    <text evidence="5">The sequence shown here is derived from an EMBL/GenBank/DDBJ whole genome shotgun (WGS) entry which is preliminary data.</text>
</comment>
<dbReference type="PANTHER" id="PTHR43767:SF7">
    <property type="entry name" value="MEDIUM_LONG-CHAIN-FATTY-ACID--COA LIGASE FADD8"/>
    <property type="match status" value="1"/>
</dbReference>
<dbReference type="AlphaFoldDB" id="A0A7V7FXF3"/>
<name>A0A7V7FXF3_9GAMM</name>
<evidence type="ECO:0000256" key="1">
    <source>
        <dbReference type="ARBA" id="ARBA00006432"/>
    </source>
</evidence>
<dbReference type="Gene3D" id="3.40.50.12780">
    <property type="entry name" value="N-terminal domain of ligase-like"/>
    <property type="match status" value="1"/>
</dbReference>
<gene>
    <name evidence="5" type="ORF">F0A17_18140</name>
</gene>
<feature type="domain" description="AMP-dependent synthetase/ligase" evidence="3">
    <location>
        <begin position="22"/>
        <end position="384"/>
    </location>
</feature>
<dbReference type="EMBL" id="VTPY01000007">
    <property type="protein sequence ID" value="KAA0010381.1"/>
    <property type="molecule type" value="Genomic_DNA"/>
</dbReference>
<feature type="domain" description="AMP-binding enzyme C-terminal" evidence="4">
    <location>
        <begin position="434"/>
        <end position="509"/>
    </location>
</feature>
<dbReference type="InterPro" id="IPR000873">
    <property type="entry name" value="AMP-dep_synth/lig_dom"/>
</dbReference>
<dbReference type="Pfam" id="PF00501">
    <property type="entry name" value="AMP-binding"/>
    <property type="match status" value="1"/>
</dbReference>
<dbReference type="Gene3D" id="3.30.300.30">
    <property type="match status" value="1"/>
</dbReference>
<dbReference type="RefSeq" id="WP_149329763.1">
    <property type="nucleotide sequence ID" value="NZ_VTPY01000007.1"/>
</dbReference>
<dbReference type="GO" id="GO:0016877">
    <property type="term" value="F:ligase activity, forming carbon-sulfur bonds"/>
    <property type="evidence" value="ECO:0007669"/>
    <property type="project" value="UniProtKB-ARBA"/>
</dbReference>
<protein>
    <submittedName>
        <fullName evidence="5">AMP-binding protein</fullName>
    </submittedName>
</protein>
<dbReference type="NCBIfam" id="NF006182">
    <property type="entry name" value="PRK08316.1"/>
    <property type="match status" value="1"/>
</dbReference>
<reference evidence="5 6" key="1">
    <citation type="submission" date="2019-08" db="EMBL/GenBank/DDBJ databases">
        <title>Bioinformatics analysis of the strain L3 and L5.</title>
        <authorList>
            <person name="Li X."/>
        </authorList>
    </citation>
    <scope>NUCLEOTIDE SEQUENCE [LARGE SCALE GENOMIC DNA]</scope>
    <source>
        <strain evidence="5 6">L5</strain>
    </source>
</reference>
<dbReference type="PANTHER" id="PTHR43767">
    <property type="entry name" value="LONG-CHAIN-FATTY-ACID--COA LIGASE"/>
    <property type="match status" value="1"/>
</dbReference>
<dbReference type="InterPro" id="IPR045851">
    <property type="entry name" value="AMP-bd_C_sf"/>
</dbReference>
<evidence type="ECO:0000259" key="3">
    <source>
        <dbReference type="Pfam" id="PF00501"/>
    </source>
</evidence>
<evidence type="ECO:0000313" key="6">
    <source>
        <dbReference type="Proteomes" id="UP000486760"/>
    </source>
</evidence>
<keyword evidence="2" id="KW-0436">Ligase</keyword>
<dbReference type="InterPro" id="IPR025110">
    <property type="entry name" value="AMP-bd_C"/>
</dbReference>
<dbReference type="Proteomes" id="UP000486760">
    <property type="component" value="Unassembled WGS sequence"/>
</dbReference>
<dbReference type="FunFam" id="3.30.300.30:FF:000008">
    <property type="entry name" value="2,3-dihydroxybenzoate-AMP ligase"/>
    <property type="match status" value="1"/>
</dbReference>
<organism evidence="5 6">
    <name type="scientific">Billgrantia pellis</name>
    <dbReference type="NCBI Taxonomy" id="2606936"/>
    <lineage>
        <taxon>Bacteria</taxon>
        <taxon>Pseudomonadati</taxon>
        <taxon>Pseudomonadota</taxon>
        <taxon>Gammaproteobacteria</taxon>
        <taxon>Oceanospirillales</taxon>
        <taxon>Halomonadaceae</taxon>
        <taxon>Billgrantia</taxon>
    </lineage>
</organism>
<proteinExistence type="inferred from homology"/>
<accession>A0A7V7FXF3</accession>
<evidence type="ECO:0000256" key="2">
    <source>
        <dbReference type="ARBA" id="ARBA00022598"/>
    </source>
</evidence>
<sequence length="520" mass="56189">MSHTVENAHSRIQQNTIGAALSRSARKHGNKLALAFEGRRWNYAELNRAVNRVANRLLAAGLEPGDRLAAYGKNSDAYAIAWLAATRAGLVHVPVNFALSADELRYILEQSGAAGLLSDTSLAENVTKASGGLGLTLAGTLHAETQAGFDVLQVALDEDNGDVSEPEVEIDATSLAQLLYTSGTTAAPKAAMMTHQALLAEYMACMVELDIKGDEPMLAALPLYHSAQMHVFLMPALLLGAPVHLRMAPLPDDCLAQIAGEGIASFFAPPTVWISLLRHSDFDTFDLSTLKKAYYGASIMPVPVLEELQRRLPGVGLYNCYGQSEIAPLATVLRPQEHAERPASAGRPILTVETRIVDLEMNDVPPGEHGEIVHRSPQLLTGYWDKPDMTDEAFAGGWFHSGDVGYFDKAGYLYVVDRIKDVINTGGVVVASREVEEGLFKHPAVSEVAVVGLPDAKWIEAITAVVVAKEGMEVSEEELIAHAKAHMAPYKVPKRILFAEALPKSTAGKILKRHLRKDLS</sequence>